<reference evidence="1" key="1">
    <citation type="submission" date="2021-01" db="EMBL/GenBank/DDBJ databases">
        <title>Whole genome shotgun sequence of Sinosporangium siamense NBRC 109515.</title>
        <authorList>
            <person name="Komaki H."/>
            <person name="Tamura T."/>
        </authorList>
    </citation>
    <scope>NUCLEOTIDE SEQUENCE</scope>
    <source>
        <strain evidence="1">NBRC 109515</strain>
    </source>
</reference>
<dbReference type="EMBL" id="BOOW01000016">
    <property type="protein sequence ID" value="GII92388.1"/>
    <property type="molecule type" value="Genomic_DNA"/>
</dbReference>
<dbReference type="AlphaFoldDB" id="A0A919V6D7"/>
<gene>
    <name evidence="1" type="ORF">Ssi02_26190</name>
</gene>
<evidence type="ECO:0000313" key="1">
    <source>
        <dbReference type="EMBL" id="GII92388.1"/>
    </source>
</evidence>
<accession>A0A919V6D7</accession>
<organism evidence="1 2">
    <name type="scientific">Sinosporangium siamense</name>
    <dbReference type="NCBI Taxonomy" id="1367973"/>
    <lineage>
        <taxon>Bacteria</taxon>
        <taxon>Bacillati</taxon>
        <taxon>Actinomycetota</taxon>
        <taxon>Actinomycetes</taxon>
        <taxon>Streptosporangiales</taxon>
        <taxon>Streptosporangiaceae</taxon>
        <taxon>Sinosporangium</taxon>
    </lineage>
</organism>
<proteinExistence type="predicted"/>
<sequence length="170" mass="17153">MKDGRVSVGMGGPMGAAEAARRLEAGQVADAEVAGILDDPWSDADSSLEVVGISDVPGGCVVIQPWGHAPSTPEVTGSLSGGTVCYSFYANPKSGRQGMVARDGVVEDSDTHPGGGDAGGHLAAGEILAEYLYQGHALAYCCAAAGLRVADARPISGTPDMWVRLPAADG</sequence>
<keyword evidence="2" id="KW-1185">Reference proteome</keyword>
<comment type="caution">
    <text evidence="1">The sequence shown here is derived from an EMBL/GenBank/DDBJ whole genome shotgun (WGS) entry which is preliminary data.</text>
</comment>
<evidence type="ECO:0000313" key="2">
    <source>
        <dbReference type="Proteomes" id="UP000606172"/>
    </source>
</evidence>
<dbReference type="Proteomes" id="UP000606172">
    <property type="component" value="Unassembled WGS sequence"/>
</dbReference>
<protein>
    <submittedName>
        <fullName evidence="1">Uncharacterized protein</fullName>
    </submittedName>
</protein>
<name>A0A919V6D7_9ACTN</name>